<dbReference type="eggNOG" id="COG2327">
    <property type="taxonomic scope" value="Bacteria"/>
</dbReference>
<evidence type="ECO:0000313" key="2">
    <source>
        <dbReference type="EMBL" id="KRL00204.1"/>
    </source>
</evidence>
<keyword evidence="3" id="KW-1185">Reference proteome</keyword>
<accession>K0NWI6</accession>
<evidence type="ECO:0000313" key="3">
    <source>
        <dbReference type="Proteomes" id="UP000051074"/>
    </source>
</evidence>
<dbReference type="Pfam" id="PF04230">
    <property type="entry name" value="PS_pyruv_trans"/>
    <property type="match status" value="1"/>
</dbReference>
<feature type="domain" description="Polysaccharide pyruvyl transferase" evidence="1">
    <location>
        <begin position="13"/>
        <end position="302"/>
    </location>
</feature>
<evidence type="ECO:0000259" key="1">
    <source>
        <dbReference type="Pfam" id="PF04230"/>
    </source>
</evidence>
<organism evidence="2 3">
    <name type="scientific">Lactobacillus equicursoris DSM 19284 = JCM 14600 = CIP 110162</name>
    <dbReference type="NCBI Taxonomy" id="1293597"/>
    <lineage>
        <taxon>Bacteria</taxon>
        <taxon>Bacillati</taxon>
        <taxon>Bacillota</taxon>
        <taxon>Bacilli</taxon>
        <taxon>Lactobacillales</taxon>
        <taxon>Lactobacillaceae</taxon>
        <taxon>Lactobacillus</taxon>
    </lineage>
</organism>
<dbReference type="PATRIC" id="fig|1293597.4.peg.1581"/>
<dbReference type="RefSeq" id="WP_008460691.1">
    <property type="nucleotide sequence ID" value="NZ_AZDU01000054.1"/>
</dbReference>
<name>K0NWI6_9LACO</name>
<dbReference type="AlphaFoldDB" id="K0NWI6"/>
<dbReference type="EMBL" id="AZDU01000054">
    <property type="protein sequence ID" value="KRL00204.1"/>
    <property type="molecule type" value="Genomic_DNA"/>
</dbReference>
<dbReference type="Proteomes" id="UP000051074">
    <property type="component" value="Unassembled WGS sequence"/>
</dbReference>
<comment type="caution">
    <text evidence="2">The sequence shown here is derived from an EMBL/GenBank/DDBJ whole genome shotgun (WGS) entry which is preliminary data.</text>
</comment>
<reference evidence="2 3" key="1">
    <citation type="journal article" date="2015" name="Genome Announc.">
        <title>Expanding the biotechnology potential of lactobacilli through comparative genomics of 213 strains and associated genera.</title>
        <authorList>
            <person name="Sun Z."/>
            <person name="Harris H.M."/>
            <person name="McCann A."/>
            <person name="Guo C."/>
            <person name="Argimon S."/>
            <person name="Zhang W."/>
            <person name="Yang X."/>
            <person name="Jeffery I.B."/>
            <person name="Cooney J.C."/>
            <person name="Kagawa T.F."/>
            <person name="Liu W."/>
            <person name="Song Y."/>
            <person name="Salvetti E."/>
            <person name="Wrobel A."/>
            <person name="Rasinkangas P."/>
            <person name="Parkhill J."/>
            <person name="Rea M.C."/>
            <person name="O'Sullivan O."/>
            <person name="Ritari J."/>
            <person name="Douillard F.P."/>
            <person name="Paul Ross R."/>
            <person name="Yang R."/>
            <person name="Briner A.E."/>
            <person name="Felis G.E."/>
            <person name="de Vos W.M."/>
            <person name="Barrangou R."/>
            <person name="Klaenhammer T.R."/>
            <person name="Caufield P.W."/>
            <person name="Cui Y."/>
            <person name="Zhang H."/>
            <person name="O'Toole P.W."/>
        </authorList>
    </citation>
    <scope>NUCLEOTIDE SEQUENCE [LARGE SCALE GENOMIC DNA]</scope>
    <source>
        <strain evidence="2 3">DSM 19284</strain>
    </source>
</reference>
<proteinExistence type="predicted"/>
<sequence>MKVGILSMQRIKNYGSFLQAYGLKSILDELGADVQFVDYHPGKTLIPADGGTGVKRKVLKAIEAFQGSAPLSEKLRFINYKKNYAAKYYPYLGITEKMNYTPNVDLLVIGSDEVFNCVQNNTNVGFSPELFGQNSHAKRIISYAASFGNTNYQKLEQYGVADKVAEWLKDFDAISVRDNNSVQTVEKLTGKVPQTNLDPVLMYNFLGNNKVPTDIDEKHKYMMLYGYSGRFTVAECKKIRAYANSKGLKIYCIGGVQNCCDKYIDCDPFKVIAYFQHAECVVTDTFHGTIMSIITHRQFVSVVRQAGYGNSEKLVDLLNRLQLKNRQLPSLDLLDAKLAETINYTNTDEIIKNERVKTREYLKGWLAE</sequence>
<dbReference type="InterPro" id="IPR007345">
    <property type="entry name" value="Polysacch_pyruvyl_Trfase"/>
</dbReference>
<gene>
    <name evidence="2" type="ORF">FC20_GL001483</name>
</gene>
<protein>
    <recommendedName>
        <fullName evidence="1">Polysaccharide pyruvyl transferase domain-containing protein</fullName>
    </recommendedName>
</protein>
<dbReference type="STRING" id="1293597.FC20_GL001483"/>